<evidence type="ECO:0000256" key="2">
    <source>
        <dbReference type="ARBA" id="ARBA00022692"/>
    </source>
</evidence>
<protein>
    <submittedName>
        <fullName evidence="7">Uncharacterized protein</fullName>
    </submittedName>
</protein>
<dbReference type="GO" id="GO:0016020">
    <property type="term" value="C:membrane"/>
    <property type="evidence" value="ECO:0007669"/>
    <property type="project" value="UniProtKB-SubCell"/>
</dbReference>
<feature type="transmembrane region" description="Helical" evidence="5">
    <location>
        <begin position="472"/>
        <end position="495"/>
    </location>
</feature>
<dbReference type="Pfam" id="PF04791">
    <property type="entry name" value="LMBR1"/>
    <property type="match status" value="2"/>
</dbReference>
<feature type="signal peptide" evidence="6">
    <location>
        <begin position="1"/>
        <end position="18"/>
    </location>
</feature>
<evidence type="ECO:0000256" key="4">
    <source>
        <dbReference type="ARBA" id="ARBA00023136"/>
    </source>
</evidence>
<comment type="caution">
    <text evidence="7">The sequence shown here is derived from an EMBL/GenBank/DDBJ whole genome shotgun (WGS) entry which is preliminary data.</text>
</comment>
<evidence type="ECO:0000256" key="1">
    <source>
        <dbReference type="ARBA" id="ARBA00004141"/>
    </source>
</evidence>
<gene>
    <name evidence="7" type="ORF">SeLEV6574_g01785</name>
</gene>
<dbReference type="EMBL" id="QEAM01000043">
    <property type="protein sequence ID" value="TPX48901.1"/>
    <property type="molecule type" value="Genomic_DNA"/>
</dbReference>
<feature type="transmembrane region" description="Helical" evidence="5">
    <location>
        <begin position="544"/>
        <end position="573"/>
    </location>
</feature>
<evidence type="ECO:0000313" key="7">
    <source>
        <dbReference type="EMBL" id="TPX48901.1"/>
    </source>
</evidence>
<comment type="subcellular location">
    <subcellularLocation>
        <location evidence="1">Membrane</location>
        <topology evidence="1">Multi-pass membrane protein</topology>
    </subcellularLocation>
</comment>
<organism evidence="7 8">
    <name type="scientific">Synchytrium endobioticum</name>
    <dbReference type="NCBI Taxonomy" id="286115"/>
    <lineage>
        <taxon>Eukaryota</taxon>
        <taxon>Fungi</taxon>
        <taxon>Fungi incertae sedis</taxon>
        <taxon>Chytridiomycota</taxon>
        <taxon>Chytridiomycota incertae sedis</taxon>
        <taxon>Chytridiomycetes</taxon>
        <taxon>Synchytriales</taxon>
        <taxon>Synchytriaceae</taxon>
        <taxon>Synchytrium</taxon>
    </lineage>
</organism>
<keyword evidence="4 5" id="KW-0472">Membrane</keyword>
<evidence type="ECO:0000256" key="6">
    <source>
        <dbReference type="SAM" id="SignalP"/>
    </source>
</evidence>
<feature type="transmembrane region" description="Helical" evidence="5">
    <location>
        <begin position="426"/>
        <end position="451"/>
    </location>
</feature>
<feature type="chain" id="PRO_5021508630" evidence="6">
    <location>
        <begin position="19"/>
        <end position="851"/>
    </location>
</feature>
<dbReference type="Proteomes" id="UP000320475">
    <property type="component" value="Unassembled WGS sequence"/>
</dbReference>
<feature type="transmembrane region" description="Helical" evidence="5">
    <location>
        <begin position="350"/>
        <end position="372"/>
    </location>
</feature>
<dbReference type="AlphaFoldDB" id="A0A507DBZ2"/>
<dbReference type="OrthoDB" id="73273at2759"/>
<dbReference type="PANTHER" id="PTHR31652">
    <property type="entry name" value="LIMR FAMILY PROTEIN DDB_G0283707-RELATED"/>
    <property type="match status" value="1"/>
</dbReference>
<keyword evidence="6" id="KW-0732">Signal</keyword>
<dbReference type="PANTHER" id="PTHR31652:SF0">
    <property type="entry name" value="LIMR FAMILY PROTEIN DDB_G0283707-RELATED"/>
    <property type="match status" value="1"/>
</dbReference>
<evidence type="ECO:0000256" key="3">
    <source>
        <dbReference type="ARBA" id="ARBA00022989"/>
    </source>
</evidence>
<feature type="transmembrane region" description="Helical" evidence="5">
    <location>
        <begin position="767"/>
        <end position="792"/>
    </location>
</feature>
<feature type="transmembrane region" description="Helical" evidence="5">
    <location>
        <begin position="716"/>
        <end position="739"/>
    </location>
</feature>
<dbReference type="InterPro" id="IPR006876">
    <property type="entry name" value="LMBR1-like_membr_prot"/>
</dbReference>
<proteinExistence type="predicted"/>
<accession>A0A507DBZ2</accession>
<dbReference type="VEuPathDB" id="FungiDB:SeMB42_g04459"/>
<feature type="transmembrane region" description="Helical" evidence="5">
    <location>
        <begin position="812"/>
        <end position="836"/>
    </location>
</feature>
<feature type="transmembrane region" description="Helical" evidence="5">
    <location>
        <begin position="671"/>
        <end position="696"/>
    </location>
</feature>
<evidence type="ECO:0000313" key="8">
    <source>
        <dbReference type="Proteomes" id="UP000320475"/>
    </source>
</evidence>
<keyword evidence="2 5" id="KW-0812">Transmembrane</keyword>
<name>A0A507DBZ2_9FUNG</name>
<feature type="transmembrane region" description="Helical" evidence="5">
    <location>
        <begin position="384"/>
        <end position="406"/>
    </location>
</feature>
<reference evidence="7 8" key="1">
    <citation type="journal article" date="2019" name="Sci. Rep.">
        <title>Comparative genomics of chytrid fungi reveal insights into the obligate biotrophic and pathogenic lifestyle of Synchytrium endobioticum.</title>
        <authorList>
            <person name="van de Vossenberg B.T.L.H."/>
            <person name="Warris S."/>
            <person name="Nguyen H.D.T."/>
            <person name="van Gent-Pelzer M.P.E."/>
            <person name="Joly D.L."/>
            <person name="van de Geest H.C."/>
            <person name="Bonants P.J.M."/>
            <person name="Smith D.S."/>
            <person name="Levesque C.A."/>
            <person name="van der Lee T.A.J."/>
        </authorList>
    </citation>
    <scope>NUCLEOTIDE SEQUENCE [LARGE SCALE GENOMIC DNA]</scope>
    <source>
        <strain evidence="7 8">LEV6574</strain>
    </source>
</reference>
<keyword evidence="3 5" id="KW-1133">Transmembrane helix</keyword>
<evidence type="ECO:0000256" key="5">
    <source>
        <dbReference type="SAM" id="Phobius"/>
    </source>
</evidence>
<sequence>MLAYFILISLLLLQPFHADANEPTAAKLEEWRDAIRQFRYDHVNLETRVLEGELFDRLVYAHNVFHEHHTLEDRLKLGASITFSKGKKRESVTSVNAFLIRIFKRDRKPGNYSCKFANMAALVANRWNRGNKYLFKAHWTPNPFMPLQSVVPPALKVSPKVVEFDDDKYEEAKEAIHQYQDLNAGGIDEEQRVVEVVGEEGRLAIEYIKGWVDECLQNDPPNPPPPVQVFYEINRLLPGPYRCSRVPHTSFGDGYVTMSEECLFDLLFDISSFQKTVREVAGVGLKAGKVATRVDLMKNPSKWRLLEKVFLLPPKMLAKSRFVPGVHQVRPGNSNIAKVPTSSNMDASHIVLIITCVVFAILVVIAAIYFLIYFQHPDDKWVAWFPKVLVILGLSVSSFNIFLLPLDVANQGGTFEGSATGSLPMFSLSLAFYIATMLMGLLFVPFTVYYYEGLDDSDDSDDHTSNKSQLAYAVKWMVPTVVVVGLVYFLLYWFYGYADVYTTQLAGVLVATNGSDIIDTCQFGMANSTYCHSSNATLQIGVSWLVYVVALTSLVGWLLFSVFGGVGIVSLPVDLIQDYKHRPKPIKATEYAERKKIIGQQSQILMEAGKQLMEELKVASRTTTTRFTDRKFRRVKNRETEFRKDVMILEAHYRYLEDSYKAQGGNALLQLALLLLGIVGCIISFFWILHVILYALPVVTNSYPLSPFLNSFFSGVGQVPFLGTAFYALFAFYLLACVVKGNIKLGMKIIFITIHPLRFGETMMNSMVFNIGVILFCSLSVAQFCTLSFGLYAKYTSSYALFGVQLQNLRGIHWGFSGFVYVFETFAFLTMMYMVYRPYNKQRENQLQFKY</sequence>